<dbReference type="EMBL" id="JYDL01000050">
    <property type="protein sequence ID" value="KRX20313.1"/>
    <property type="molecule type" value="Genomic_DNA"/>
</dbReference>
<sequence>MTLRLPYTDIDRFADSVTLISGTVILSSPYKCIPKMKYRLPTRILSLMPTVMFTAEVTYLINCLMEMPVSGKLQLLS</sequence>
<comment type="caution">
    <text evidence="1">The sequence shown here is derived from an EMBL/GenBank/DDBJ whole genome shotgun (WGS) entry which is preliminary data.</text>
</comment>
<name>A0A0V0S0T7_9BILA</name>
<keyword evidence="2" id="KW-1185">Reference proteome</keyword>
<organism evidence="1 2">
    <name type="scientific">Trichinella nelsoni</name>
    <dbReference type="NCBI Taxonomy" id="6336"/>
    <lineage>
        <taxon>Eukaryota</taxon>
        <taxon>Metazoa</taxon>
        <taxon>Ecdysozoa</taxon>
        <taxon>Nematoda</taxon>
        <taxon>Enoplea</taxon>
        <taxon>Dorylaimia</taxon>
        <taxon>Trichinellida</taxon>
        <taxon>Trichinellidae</taxon>
        <taxon>Trichinella</taxon>
    </lineage>
</organism>
<dbReference type="AlphaFoldDB" id="A0A0V0S0T7"/>
<protein>
    <submittedName>
        <fullName evidence="1">Uncharacterized protein</fullName>
    </submittedName>
</protein>
<evidence type="ECO:0000313" key="2">
    <source>
        <dbReference type="Proteomes" id="UP000054630"/>
    </source>
</evidence>
<reference evidence="1 2" key="1">
    <citation type="submission" date="2015-01" db="EMBL/GenBank/DDBJ databases">
        <title>Evolution of Trichinella species and genotypes.</title>
        <authorList>
            <person name="Korhonen P.K."/>
            <person name="Edoardo P."/>
            <person name="Giuseppe L.R."/>
            <person name="Gasser R.B."/>
        </authorList>
    </citation>
    <scope>NUCLEOTIDE SEQUENCE [LARGE SCALE GENOMIC DNA]</scope>
    <source>
        <strain evidence="1">ISS37</strain>
    </source>
</reference>
<accession>A0A0V0S0T7</accession>
<evidence type="ECO:0000313" key="1">
    <source>
        <dbReference type="EMBL" id="KRX20313.1"/>
    </source>
</evidence>
<gene>
    <name evidence="1" type="ORF">T07_9032</name>
</gene>
<dbReference type="Proteomes" id="UP000054630">
    <property type="component" value="Unassembled WGS sequence"/>
</dbReference>
<proteinExistence type="predicted"/>